<dbReference type="RefSeq" id="WP_128094040.1">
    <property type="nucleotide sequence ID" value="NZ_JBHEEN010000006.1"/>
</dbReference>
<reference evidence="1" key="1">
    <citation type="submission" date="2019-09" db="EMBL/GenBank/DDBJ databases">
        <title>Draft genome sequences of 48 bacterial type strains from the CCUG.</title>
        <authorList>
            <person name="Tunovic T."/>
            <person name="Pineiro-Iglesias B."/>
            <person name="Unosson C."/>
            <person name="Inganas E."/>
            <person name="Ohlen M."/>
            <person name="Cardew S."/>
            <person name="Jensie-Markopoulos S."/>
            <person name="Salva-Serra F."/>
            <person name="Jaen-Luchoro D."/>
            <person name="Karlsson R."/>
            <person name="Svensson-Stadler L."/>
            <person name="Chun J."/>
            <person name="Moore E."/>
        </authorList>
    </citation>
    <scope>NUCLEOTIDE SEQUENCE</scope>
    <source>
        <strain evidence="1">CCUG 50899</strain>
    </source>
</reference>
<sequence length="61" mass="6876">MTLIDRLSNLDGPDREITEREGYIRELSKGTQYGFENDAKAISHHMGRIALLRAKEGSNAE</sequence>
<name>A0A643EXI9_9HYPH</name>
<proteinExistence type="predicted"/>
<accession>A0A643EXI9</accession>
<comment type="caution">
    <text evidence="1">The sequence shown here is derived from an EMBL/GenBank/DDBJ whole genome shotgun (WGS) entry which is preliminary data.</text>
</comment>
<dbReference type="EMBL" id="VZPE01000006">
    <property type="protein sequence ID" value="KAB0570624.1"/>
    <property type="molecule type" value="Genomic_DNA"/>
</dbReference>
<organism evidence="1">
    <name type="scientific">Brucella pituitosa</name>
    <dbReference type="NCBI Taxonomy" id="571256"/>
    <lineage>
        <taxon>Bacteria</taxon>
        <taxon>Pseudomonadati</taxon>
        <taxon>Pseudomonadota</taxon>
        <taxon>Alphaproteobacteria</taxon>
        <taxon>Hyphomicrobiales</taxon>
        <taxon>Brucellaceae</taxon>
        <taxon>Brucella/Ochrobactrum group</taxon>
        <taxon>Brucella</taxon>
    </lineage>
</organism>
<protein>
    <submittedName>
        <fullName evidence="1">Uncharacterized protein</fullName>
    </submittedName>
</protein>
<gene>
    <name evidence="1" type="ORF">F7Q93_15430</name>
</gene>
<evidence type="ECO:0000313" key="1">
    <source>
        <dbReference type="EMBL" id="KAB0570624.1"/>
    </source>
</evidence>
<dbReference type="AlphaFoldDB" id="A0A643EXI9"/>